<sequence length="139" mass="15679">MKKMVIRRDKEVADATLGAFSLFDENGGEILTGWTLEPAGPDEVKPNLDRRIPEGKYNAVWSYSPRFKKKLPLLSNELVSKDRRILIHTGNYGRDTTGCVIVGDGLGKNGVFNSIKKFKELVEYLKFEDFIVEIDNVSV</sequence>
<evidence type="ECO:0000259" key="1">
    <source>
        <dbReference type="Pfam" id="PF18925"/>
    </source>
</evidence>
<keyword evidence="3" id="KW-1185">Reference proteome</keyword>
<dbReference type="AlphaFoldDB" id="A0A7M1LG20"/>
<organism evidence="2 3">
    <name type="scientific">Campylobacter corcagiensis</name>
    <dbReference type="NCBI Taxonomy" id="1448857"/>
    <lineage>
        <taxon>Bacteria</taxon>
        <taxon>Pseudomonadati</taxon>
        <taxon>Campylobacterota</taxon>
        <taxon>Epsilonproteobacteria</taxon>
        <taxon>Campylobacterales</taxon>
        <taxon>Campylobacteraceae</taxon>
        <taxon>Campylobacter</taxon>
    </lineage>
</organism>
<dbReference type="EMBL" id="CP063078">
    <property type="protein sequence ID" value="QOQ87263.1"/>
    <property type="molecule type" value="Genomic_DNA"/>
</dbReference>
<dbReference type="Pfam" id="PF18925">
    <property type="entry name" value="DUF5675"/>
    <property type="match status" value="1"/>
</dbReference>
<dbReference type="OrthoDB" id="1036575at2"/>
<name>A0A7M1LG20_9BACT</name>
<dbReference type="InterPro" id="IPR043732">
    <property type="entry name" value="DUF5675"/>
</dbReference>
<evidence type="ECO:0000313" key="2">
    <source>
        <dbReference type="EMBL" id="QOQ87263.1"/>
    </source>
</evidence>
<dbReference type="RefSeq" id="WP_025803623.1">
    <property type="nucleotide sequence ID" value="NZ_CP053842.1"/>
</dbReference>
<feature type="domain" description="DUF5675" evidence="1">
    <location>
        <begin position="6"/>
        <end position="125"/>
    </location>
</feature>
<evidence type="ECO:0000313" key="3">
    <source>
        <dbReference type="Proteomes" id="UP000594749"/>
    </source>
</evidence>
<accession>A0A7M1LG20</accession>
<protein>
    <recommendedName>
        <fullName evidence="1">DUF5675 domain-containing protein</fullName>
    </recommendedName>
</protein>
<reference evidence="2 3" key="1">
    <citation type="submission" date="2020-10" db="EMBL/GenBank/DDBJ databases">
        <title>Campylobacter and Helicobacter PacBio genomes.</title>
        <authorList>
            <person name="Lane C."/>
        </authorList>
    </citation>
    <scope>NUCLEOTIDE SEQUENCE [LARGE SCALE GENOMIC DNA]</scope>
    <source>
        <strain evidence="2 3">2016D-0077</strain>
    </source>
</reference>
<gene>
    <name evidence="2" type="ORF">IMC76_08660</name>
</gene>
<proteinExistence type="predicted"/>
<dbReference type="Proteomes" id="UP000594749">
    <property type="component" value="Chromosome"/>
</dbReference>